<dbReference type="InterPro" id="IPR031322">
    <property type="entry name" value="Shikimate/glucono_kinase"/>
</dbReference>
<dbReference type="InterPro" id="IPR000623">
    <property type="entry name" value="Shikimate_kinase/TSH1"/>
</dbReference>
<keyword evidence="7" id="KW-0479">Metal-binding</keyword>
<name>A0A7D4BAA2_9BACT</name>
<keyword evidence="7" id="KW-0963">Cytoplasm</keyword>
<dbReference type="SUPFAM" id="SSF52540">
    <property type="entry name" value="P-loop containing nucleoside triphosphate hydrolases"/>
    <property type="match status" value="1"/>
</dbReference>
<dbReference type="KEGG" id="ttz:FHG85_02935"/>
<dbReference type="PANTHER" id="PTHR21087">
    <property type="entry name" value="SHIKIMATE KINASE"/>
    <property type="match status" value="1"/>
</dbReference>
<evidence type="ECO:0000256" key="2">
    <source>
        <dbReference type="ARBA" id="ARBA00022679"/>
    </source>
</evidence>
<dbReference type="UniPathway" id="UPA00053">
    <property type="reaction ID" value="UER00088"/>
</dbReference>
<evidence type="ECO:0000256" key="5">
    <source>
        <dbReference type="ARBA" id="ARBA00022840"/>
    </source>
</evidence>
<keyword evidence="3 7" id="KW-0547">Nucleotide-binding</keyword>
<feature type="binding site" evidence="7">
    <location>
        <position position="32"/>
    </location>
    <ligand>
        <name>substrate</name>
    </ligand>
</feature>
<comment type="subunit">
    <text evidence="7">Monomer.</text>
</comment>
<feature type="binding site" evidence="7">
    <location>
        <position position="140"/>
    </location>
    <ligand>
        <name>substrate</name>
    </ligand>
</feature>
<keyword evidence="2 7" id="KW-0808">Transferase</keyword>
<gene>
    <name evidence="7" type="primary">aroK</name>
    <name evidence="8" type="ORF">FHG85_02935</name>
</gene>
<dbReference type="GO" id="GO:0008652">
    <property type="term" value="P:amino acid biosynthetic process"/>
    <property type="evidence" value="ECO:0007669"/>
    <property type="project" value="UniProtKB-KW"/>
</dbReference>
<evidence type="ECO:0000256" key="4">
    <source>
        <dbReference type="ARBA" id="ARBA00022777"/>
    </source>
</evidence>
<dbReference type="Pfam" id="PF01202">
    <property type="entry name" value="SKI"/>
    <property type="match status" value="1"/>
</dbReference>
<reference evidence="8 9" key="1">
    <citation type="submission" date="2019-07" db="EMBL/GenBank/DDBJ databases">
        <title>Thalassofilum flectens gen. nov., sp. nov., a novel moderate thermophilic anaerobe from a shallow sea hot spring in Kunashir Island (Russia), representing a new family in the order Bacteroidales, and proposal of Thalassofilacea fam. nov.</title>
        <authorList>
            <person name="Kochetkova T.V."/>
            <person name="Podosokorskaya O.A."/>
            <person name="Novikov A."/>
            <person name="Elcheninov A.G."/>
            <person name="Toshchakov S.V."/>
            <person name="Kublanov I.V."/>
        </authorList>
    </citation>
    <scope>NUCLEOTIDE SEQUENCE [LARGE SCALE GENOMIC DNA]</scope>
    <source>
        <strain evidence="8 9">38-H</strain>
    </source>
</reference>
<comment type="similarity">
    <text evidence="7">Belongs to the shikimate kinase family.</text>
</comment>
<dbReference type="GO" id="GO:0005829">
    <property type="term" value="C:cytosol"/>
    <property type="evidence" value="ECO:0007669"/>
    <property type="project" value="TreeGrafter"/>
</dbReference>
<dbReference type="HAMAP" id="MF_00109">
    <property type="entry name" value="Shikimate_kinase"/>
    <property type="match status" value="1"/>
</dbReference>
<feature type="binding site" evidence="7">
    <location>
        <position position="118"/>
    </location>
    <ligand>
        <name>ATP</name>
        <dbReference type="ChEBI" id="CHEBI:30616"/>
    </ligand>
</feature>
<dbReference type="GO" id="GO:0000287">
    <property type="term" value="F:magnesium ion binding"/>
    <property type="evidence" value="ECO:0007669"/>
    <property type="project" value="UniProtKB-UniRule"/>
</dbReference>
<comment type="pathway">
    <text evidence="7">Metabolic intermediate biosynthesis; chorismate biosynthesis; chorismate from D-erythrose 4-phosphate and phosphoenolpyruvate: step 5/7.</text>
</comment>
<evidence type="ECO:0000256" key="6">
    <source>
        <dbReference type="ARBA" id="ARBA00023141"/>
    </source>
</evidence>
<dbReference type="Proteomes" id="UP000500961">
    <property type="component" value="Chromosome"/>
</dbReference>
<feature type="binding site" evidence="7">
    <location>
        <begin position="10"/>
        <end position="15"/>
    </location>
    <ligand>
        <name>ATP</name>
        <dbReference type="ChEBI" id="CHEBI:30616"/>
    </ligand>
</feature>
<keyword evidence="7" id="KW-0460">Magnesium</keyword>
<dbReference type="Gene3D" id="3.40.50.300">
    <property type="entry name" value="P-loop containing nucleotide triphosphate hydrolases"/>
    <property type="match status" value="1"/>
</dbReference>
<evidence type="ECO:0000256" key="1">
    <source>
        <dbReference type="ARBA" id="ARBA00022605"/>
    </source>
</evidence>
<dbReference type="PANTHER" id="PTHR21087:SF16">
    <property type="entry name" value="SHIKIMATE KINASE 1, CHLOROPLASTIC"/>
    <property type="match status" value="1"/>
</dbReference>
<comment type="caution">
    <text evidence="7">Lacks conserved residue(s) required for the propagation of feature annotation.</text>
</comment>
<protein>
    <recommendedName>
        <fullName evidence="7">Shikimate kinase</fullName>
        <shortName evidence="7">SK</shortName>
        <ecNumber evidence="7">2.7.1.71</ecNumber>
    </recommendedName>
</protein>
<keyword evidence="6 7" id="KW-0057">Aromatic amino acid biosynthesis</keyword>
<dbReference type="EC" id="2.7.1.71" evidence="7"/>
<dbReference type="InterPro" id="IPR027417">
    <property type="entry name" value="P-loop_NTPase"/>
</dbReference>
<feature type="binding site" evidence="7">
    <location>
        <position position="14"/>
    </location>
    <ligand>
        <name>Mg(2+)</name>
        <dbReference type="ChEBI" id="CHEBI:18420"/>
    </ligand>
</feature>
<dbReference type="GO" id="GO:0009423">
    <property type="term" value="P:chorismate biosynthetic process"/>
    <property type="evidence" value="ECO:0007669"/>
    <property type="project" value="UniProtKB-UniRule"/>
</dbReference>
<comment type="cofactor">
    <cofactor evidence="7">
        <name>Mg(2+)</name>
        <dbReference type="ChEBI" id="CHEBI:18420"/>
    </cofactor>
    <text evidence="7">Binds 1 Mg(2+) ion per subunit.</text>
</comment>
<dbReference type="RefSeq" id="WP_173072849.1">
    <property type="nucleotide sequence ID" value="NZ_CP041345.1"/>
</dbReference>
<evidence type="ECO:0000256" key="7">
    <source>
        <dbReference type="HAMAP-Rule" id="MF_00109"/>
    </source>
</evidence>
<dbReference type="CDD" id="cd00464">
    <property type="entry name" value="SK"/>
    <property type="match status" value="1"/>
</dbReference>
<dbReference type="PRINTS" id="PR01100">
    <property type="entry name" value="SHIKIMTKNASE"/>
</dbReference>
<evidence type="ECO:0000313" key="9">
    <source>
        <dbReference type="Proteomes" id="UP000500961"/>
    </source>
</evidence>
<comment type="catalytic activity">
    <reaction evidence="7">
        <text>shikimate + ATP = 3-phosphoshikimate + ADP + H(+)</text>
        <dbReference type="Rhea" id="RHEA:13121"/>
        <dbReference type="ChEBI" id="CHEBI:15378"/>
        <dbReference type="ChEBI" id="CHEBI:30616"/>
        <dbReference type="ChEBI" id="CHEBI:36208"/>
        <dbReference type="ChEBI" id="CHEBI:145989"/>
        <dbReference type="ChEBI" id="CHEBI:456216"/>
        <dbReference type="EC" id="2.7.1.71"/>
    </reaction>
</comment>
<comment type="subcellular location">
    <subcellularLocation>
        <location evidence="7">Cytoplasm</location>
    </subcellularLocation>
</comment>
<keyword evidence="1 7" id="KW-0028">Amino-acid biosynthesis</keyword>
<feature type="binding site" evidence="7">
    <location>
        <position position="56"/>
    </location>
    <ligand>
        <name>substrate</name>
    </ligand>
</feature>
<feature type="binding site" evidence="7">
    <location>
        <position position="79"/>
    </location>
    <ligand>
        <name>substrate</name>
    </ligand>
</feature>
<keyword evidence="4 7" id="KW-0418">Kinase</keyword>
<accession>A0A7D4BAA2</accession>
<sequence>MKIFLIGFMGSGKSTVGVDLAHILGYRFIDLDEYIEQKHNLSIKLIFETKGEDYFRMIENETLKEVCSFEGDFVISSGGGTSCFYNNIDYMNRNGITVYLRAEVSTLVARLIESKVDRPLLWGKTKDELNEYIIRVLNERKKYYEKAQVIIDADNANPKDLAQLIISTVNI</sequence>
<comment type="function">
    <text evidence="7">Catalyzes the specific phosphorylation of the 3-hydroxyl group of shikimic acid using ATP as a cosubstrate.</text>
</comment>
<dbReference type="EMBL" id="CP041345">
    <property type="protein sequence ID" value="QKG79260.1"/>
    <property type="molecule type" value="Genomic_DNA"/>
</dbReference>
<dbReference type="GO" id="GO:0005524">
    <property type="term" value="F:ATP binding"/>
    <property type="evidence" value="ECO:0007669"/>
    <property type="project" value="UniProtKB-UniRule"/>
</dbReference>
<evidence type="ECO:0000256" key="3">
    <source>
        <dbReference type="ARBA" id="ARBA00022741"/>
    </source>
</evidence>
<dbReference type="GO" id="GO:0004765">
    <property type="term" value="F:shikimate kinase activity"/>
    <property type="evidence" value="ECO:0007669"/>
    <property type="project" value="UniProtKB-UniRule"/>
</dbReference>
<dbReference type="AlphaFoldDB" id="A0A7D4BAA2"/>
<keyword evidence="9" id="KW-1185">Reference proteome</keyword>
<organism evidence="8 9">
    <name type="scientific">Tenuifilum thalassicum</name>
    <dbReference type="NCBI Taxonomy" id="2590900"/>
    <lineage>
        <taxon>Bacteria</taxon>
        <taxon>Pseudomonadati</taxon>
        <taxon>Bacteroidota</taxon>
        <taxon>Bacteroidia</taxon>
        <taxon>Bacteroidales</taxon>
        <taxon>Tenuifilaceae</taxon>
        <taxon>Tenuifilum</taxon>
    </lineage>
</organism>
<evidence type="ECO:0000313" key="8">
    <source>
        <dbReference type="EMBL" id="QKG79260.1"/>
    </source>
</evidence>
<keyword evidence="5 7" id="KW-0067">ATP-binding</keyword>
<proteinExistence type="inferred from homology"/>
<dbReference type="GO" id="GO:0009073">
    <property type="term" value="P:aromatic amino acid family biosynthetic process"/>
    <property type="evidence" value="ECO:0007669"/>
    <property type="project" value="UniProtKB-KW"/>
</dbReference>